<dbReference type="PANTHER" id="PTHR21248">
    <property type="entry name" value="CARDIOLIPIN SYNTHASE"/>
    <property type="match status" value="1"/>
</dbReference>
<protein>
    <recommendedName>
        <fullName evidence="8">Cardiolipin synthase</fullName>
        <ecNumber evidence="8">2.7.8.-</ecNumber>
    </recommendedName>
</protein>
<keyword evidence="7 9" id="KW-0472">Membrane</keyword>
<keyword evidence="12" id="KW-1185">Reference proteome</keyword>
<keyword evidence="2" id="KW-1003">Cell membrane</keyword>
<keyword evidence="4 9" id="KW-0812">Transmembrane</keyword>
<evidence type="ECO:0000256" key="3">
    <source>
        <dbReference type="ARBA" id="ARBA00022679"/>
    </source>
</evidence>
<dbReference type="RefSeq" id="WP_345246098.1">
    <property type="nucleotide sequence ID" value="NZ_BAABFO010000002.1"/>
</dbReference>
<dbReference type="Gene3D" id="3.30.870.10">
    <property type="entry name" value="Endonuclease Chain A"/>
    <property type="match status" value="2"/>
</dbReference>
<gene>
    <name evidence="11" type="primary">cls_1</name>
    <name evidence="11" type="ORF">GCM10023144_05550</name>
</gene>
<dbReference type="PANTHER" id="PTHR21248:SF22">
    <property type="entry name" value="PHOSPHOLIPASE D"/>
    <property type="match status" value="1"/>
</dbReference>
<dbReference type="Proteomes" id="UP001501671">
    <property type="component" value="Unassembled WGS sequence"/>
</dbReference>
<dbReference type="InterPro" id="IPR025202">
    <property type="entry name" value="PLD-like_dom"/>
</dbReference>
<evidence type="ECO:0000256" key="5">
    <source>
        <dbReference type="ARBA" id="ARBA00022737"/>
    </source>
</evidence>
<dbReference type="InterPro" id="IPR022924">
    <property type="entry name" value="Cardiolipin_synthase"/>
</dbReference>
<feature type="transmembrane region" description="Helical" evidence="9">
    <location>
        <begin position="34"/>
        <end position="55"/>
    </location>
</feature>
<feature type="domain" description="PLD phosphodiesterase" evidence="10">
    <location>
        <begin position="389"/>
        <end position="416"/>
    </location>
</feature>
<evidence type="ECO:0000256" key="6">
    <source>
        <dbReference type="ARBA" id="ARBA00022989"/>
    </source>
</evidence>
<keyword evidence="3" id="KW-0808">Transferase</keyword>
<name>A0ABP8GGZ7_9BURK</name>
<dbReference type="Pfam" id="PF13091">
    <property type="entry name" value="PLDc_2"/>
    <property type="match status" value="2"/>
</dbReference>
<evidence type="ECO:0000259" key="10">
    <source>
        <dbReference type="PROSITE" id="PS50035"/>
    </source>
</evidence>
<dbReference type="InterPro" id="IPR001736">
    <property type="entry name" value="PLipase_D/transphosphatidylase"/>
</dbReference>
<keyword evidence="5" id="KW-0677">Repeat</keyword>
<dbReference type="NCBIfam" id="TIGR04265">
    <property type="entry name" value="bac_cardiolipin"/>
    <property type="match status" value="1"/>
</dbReference>
<proteinExistence type="predicted"/>
<evidence type="ECO:0000256" key="8">
    <source>
        <dbReference type="NCBIfam" id="TIGR04265"/>
    </source>
</evidence>
<dbReference type="EMBL" id="BAABFO010000002">
    <property type="protein sequence ID" value="GAA4324170.1"/>
    <property type="molecule type" value="Genomic_DNA"/>
</dbReference>
<dbReference type="SMART" id="SM00155">
    <property type="entry name" value="PLDc"/>
    <property type="match status" value="2"/>
</dbReference>
<evidence type="ECO:0000313" key="11">
    <source>
        <dbReference type="EMBL" id="GAA4324170.1"/>
    </source>
</evidence>
<comment type="caution">
    <text evidence="11">The sequence shown here is derived from an EMBL/GenBank/DDBJ whole genome shotgun (WGS) entry which is preliminary data.</text>
</comment>
<feature type="domain" description="PLD phosphodiesterase" evidence="10">
    <location>
        <begin position="216"/>
        <end position="243"/>
    </location>
</feature>
<evidence type="ECO:0000256" key="1">
    <source>
        <dbReference type="ARBA" id="ARBA00004236"/>
    </source>
</evidence>
<organism evidence="11 12">
    <name type="scientific">Pigmentiphaga soli</name>
    <dbReference type="NCBI Taxonomy" id="1007095"/>
    <lineage>
        <taxon>Bacteria</taxon>
        <taxon>Pseudomonadati</taxon>
        <taxon>Pseudomonadota</taxon>
        <taxon>Betaproteobacteria</taxon>
        <taxon>Burkholderiales</taxon>
        <taxon>Alcaligenaceae</taxon>
        <taxon>Pigmentiphaga</taxon>
    </lineage>
</organism>
<dbReference type="PROSITE" id="PS50035">
    <property type="entry name" value="PLD"/>
    <property type="match status" value="2"/>
</dbReference>
<comment type="subcellular location">
    <subcellularLocation>
        <location evidence="1">Cell membrane</location>
    </subcellularLocation>
</comment>
<evidence type="ECO:0000256" key="2">
    <source>
        <dbReference type="ARBA" id="ARBA00022475"/>
    </source>
</evidence>
<accession>A0ABP8GGZ7</accession>
<sequence>MNLLSVGLELVSLHVLGFIAACHAIMHARTSQGAIAWAVALVSVPYVTLVPYLFLGSSRFAGYVDEHRFNRARAQARRAAGDAAMRIVAAARRYAAQEPALHRFLAVEGLVGRHFLGGNRVALLKDGRATFDAIFQAIAAARHYVIVQFFIVRNDDLGRELQRALLDAVGRGVGVYFLYDRIGSHALDRRYIDTLRAAGVQIHAFAIRRFRNRFQLNFRNHRKIVSVDGQCAFIGGHNVGVEYLGARAPLSPWRDTHIRIEGPAVVQVERTFSEDWYWVTQRLPDVREPVSTPGDMCCLAVPSGPADAQETCSLFFVQAIHAARHRIWLSSPYFVPDSAVRAALRLAALRGVDVRVLIPCRPDHFTVFQASAYHAYEAVRTGVKVYRYQPGFLHQKALLIDDDAAAVGSANLDNRSFRLNFELMLLVASPAFAADVEAMLRADFEQAELVPADEYEQVSMPRRIVMHYARLFAPIL</sequence>
<dbReference type="EC" id="2.7.8.-" evidence="8"/>
<dbReference type="SUPFAM" id="SSF56024">
    <property type="entry name" value="Phospholipase D/nuclease"/>
    <property type="match status" value="2"/>
</dbReference>
<evidence type="ECO:0000256" key="9">
    <source>
        <dbReference type="SAM" id="Phobius"/>
    </source>
</evidence>
<reference evidence="12" key="1">
    <citation type="journal article" date="2019" name="Int. J. Syst. Evol. Microbiol.">
        <title>The Global Catalogue of Microorganisms (GCM) 10K type strain sequencing project: providing services to taxonomists for standard genome sequencing and annotation.</title>
        <authorList>
            <consortium name="The Broad Institute Genomics Platform"/>
            <consortium name="The Broad Institute Genome Sequencing Center for Infectious Disease"/>
            <person name="Wu L."/>
            <person name="Ma J."/>
        </authorList>
    </citation>
    <scope>NUCLEOTIDE SEQUENCE [LARGE SCALE GENOMIC DNA]</scope>
    <source>
        <strain evidence="12">JCM 17666</strain>
    </source>
</reference>
<evidence type="ECO:0000256" key="4">
    <source>
        <dbReference type="ARBA" id="ARBA00022692"/>
    </source>
</evidence>
<keyword evidence="6 9" id="KW-1133">Transmembrane helix</keyword>
<evidence type="ECO:0000256" key="7">
    <source>
        <dbReference type="ARBA" id="ARBA00023136"/>
    </source>
</evidence>
<evidence type="ECO:0000313" key="12">
    <source>
        <dbReference type="Proteomes" id="UP001501671"/>
    </source>
</evidence>